<evidence type="ECO:0000256" key="1">
    <source>
        <dbReference type="ARBA" id="ARBA00006432"/>
    </source>
</evidence>
<evidence type="ECO:0000256" key="5">
    <source>
        <dbReference type="ARBA" id="ARBA00067668"/>
    </source>
</evidence>
<evidence type="ECO:0000259" key="7">
    <source>
        <dbReference type="Pfam" id="PF13193"/>
    </source>
</evidence>
<dbReference type="STRING" id="427683.A5481_31010"/>
<organism evidence="8 9">
    <name type="scientific">Methylobacterium platani</name>
    <dbReference type="NCBI Taxonomy" id="427683"/>
    <lineage>
        <taxon>Bacteria</taxon>
        <taxon>Pseudomonadati</taxon>
        <taxon>Pseudomonadota</taxon>
        <taxon>Alphaproteobacteria</taxon>
        <taxon>Hyphomicrobiales</taxon>
        <taxon>Methylobacteriaceae</taxon>
        <taxon>Methylobacterium</taxon>
    </lineage>
</organism>
<dbReference type="GO" id="GO:0016878">
    <property type="term" value="F:acid-thiol ligase activity"/>
    <property type="evidence" value="ECO:0007669"/>
    <property type="project" value="UniProtKB-ARBA"/>
</dbReference>
<evidence type="ECO:0000256" key="2">
    <source>
        <dbReference type="ARBA" id="ARBA00022598"/>
    </source>
</evidence>
<evidence type="ECO:0000259" key="6">
    <source>
        <dbReference type="Pfam" id="PF00501"/>
    </source>
</evidence>
<evidence type="ECO:0000313" key="9">
    <source>
        <dbReference type="Proteomes" id="UP000078316"/>
    </source>
</evidence>
<dbReference type="NCBIfam" id="NF006182">
    <property type="entry name" value="PRK08316.1"/>
    <property type="match status" value="1"/>
</dbReference>
<dbReference type="AlphaFoldDB" id="A0A179RZ25"/>
<dbReference type="Proteomes" id="UP000078316">
    <property type="component" value="Unassembled WGS sequence"/>
</dbReference>
<dbReference type="InterPro" id="IPR045851">
    <property type="entry name" value="AMP-bd_C_sf"/>
</dbReference>
<gene>
    <name evidence="8" type="ORF">A5481_31010</name>
</gene>
<protein>
    <recommendedName>
        <fullName evidence="5">3-methylmercaptopropionyl-CoA ligase</fullName>
        <ecNumber evidence="4">6.2.1.44</ecNumber>
    </recommendedName>
</protein>
<feature type="domain" description="AMP-binding enzyme C-terminal" evidence="7">
    <location>
        <begin position="433"/>
        <end position="508"/>
    </location>
</feature>
<sequence length="525" mass="57293">MAPEPLPGHEAARARRDTISDALRRTARRHRDRTALSFADRRWSFARLDRAVDRVARGLLEAGLARGDRLGALGRNSDAYLILWLACARAGIIHVPVNYALTGRELRYVVEQSGARALIADPALAAGAREALDEASRPWFGSLFGGGAGLDVLRLAEAAGDAEPVEVAIADEDVVQLLYTSGTTAAPKGAMMTSRGLIAEYLSCITALDFGPHDRALAALPLYHTAQMHAFTMPQLLAGAETVLIEAPAPETCLRLIEEHRLTSFFAPPTVWISLLRSPDFARRDLTSLRHVYYGASIMPVPVLEELRARLPGAQPYNCYGQSEIAPLATVLRPDEHDARPASCGRPVFNVETRIVDDAMQDVAAGERGEIVHRSPQLMAGYWDKPEETREAFRGGWFHSGDVGIMDAEGYITVVDRVKDVIKTGGTIVASREVEEVLFTHPGVSEVAVIALPHPKWIEAVTAVVVLRPGADASADALIAHCRTGLAPFKVPKRIIFQDDLPRNTAGKLLKRELRSHYADLAWQE</sequence>
<dbReference type="PANTHER" id="PTHR43767:SF1">
    <property type="entry name" value="NONRIBOSOMAL PEPTIDE SYNTHASE PES1 (EUROFUNG)-RELATED"/>
    <property type="match status" value="1"/>
</dbReference>
<comment type="similarity">
    <text evidence="1">Belongs to the ATP-dependent AMP-binding enzyme family.</text>
</comment>
<dbReference type="RefSeq" id="WP_048434246.1">
    <property type="nucleotide sequence ID" value="NZ_LWHQ01000092.1"/>
</dbReference>
<keyword evidence="2" id="KW-0436">Ligase</keyword>
<dbReference type="SUPFAM" id="SSF56801">
    <property type="entry name" value="Acetyl-CoA synthetase-like"/>
    <property type="match status" value="1"/>
</dbReference>
<dbReference type="FunFam" id="3.30.300.30:FF:000008">
    <property type="entry name" value="2,3-dihydroxybenzoate-AMP ligase"/>
    <property type="match status" value="1"/>
</dbReference>
<dbReference type="InterPro" id="IPR000873">
    <property type="entry name" value="AMP-dep_synth/lig_dom"/>
</dbReference>
<dbReference type="CDD" id="cd17631">
    <property type="entry name" value="FACL_FadD13-like"/>
    <property type="match status" value="1"/>
</dbReference>
<evidence type="ECO:0000256" key="4">
    <source>
        <dbReference type="ARBA" id="ARBA00066616"/>
    </source>
</evidence>
<dbReference type="EC" id="6.2.1.44" evidence="4"/>
<dbReference type="Pfam" id="PF13193">
    <property type="entry name" value="AMP-binding_C"/>
    <property type="match status" value="1"/>
</dbReference>
<name>A0A179RZ25_9HYPH</name>
<dbReference type="InterPro" id="IPR042099">
    <property type="entry name" value="ANL_N_sf"/>
</dbReference>
<dbReference type="Gene3D" id="3.40.50.12780">
    <property type="entry name" value="N-terminal domain of ligase-like"/>
    <property type="match status" value="1"/>
</dbReference>
<reference evidence="8 9" key="1">
    <citation type="submission" date="2016-04" db="EMBL/GenBank/DDBJ databases">
        <authorList>
            <person name="Evans L.H."/>
            <person name="Alamgir A."/>
            <person name="Owens N."/>
            <person name="Weber N.D."/>
            <person name="Virtaneva K."/>
            <person name="Barbian K."/>
            <person name="Babar A."/>
            <person name="Rosenke K."/>
        </authorList>
    </citation>
    <scope>NUCLEOTIDE SEQUENCE [LARGE SCALE GENOMIC DNA]</scope>
    <source>
        <strain evidence="8 9">PMB02</strain>
    </source>
</reference>
<dbReference type="EMBL" id="LWHQ01000092">
    <property type="protein sequence ID" value="OAS13895.1"/>
    <property type="molecule type" value="Genomic_DNA"/>
</dbReference>
<evidence type="ECO:0000313" key="8">
    <source>
        <dbReference type="EMBL" id="OAS13895.1"/>
    </source>
</evidence>
<comment type="caution">
    <text evidence="8">The sequence shown here is derived from an EMBL/GenBank/DDBJ whole genome shotgun (WGS) entry which is preliminary data.</text>
</comment>
<dbReference type="PANTHER" id="PTHR43767">
    <property type="entry name" value="LONG-CHAIN-FATTY-ACID--COA LIGASE"/>
    <property type="match status" value="1"/>
</dbReference>
<dbReference type="InterPro" id="IPR025110">
    <property type="entry name" value="AMP-bd_C"/>
</dbReference>
<evidence type="ECO:0000256" key="3">
    <source>
        <dbReference type="ARBA" id="ARBA00051915"/>
    </source>
</evidence>
<accession>A0A179RZ25</accession>
<dbReference type="OrthoDB" id="9803968at2"/>
<dbReference type="Pfam" id="PF00501">
    <property type="entry name" value="AMP-binding"/>
    <property type="match status" value="1"/>
</dbReference>
<feature type="domain" description="AMP-dependent synthetase/ligase" evidence="6">
    <location>
        <begin position="23"/>
        <end position="383"/>
    </location>
</feature>
<proteinExistence type="inferred from homology"/>
<dbReference type="InterPro" id="IPR050237">
    <property type="entry name" value="ATP-dep_AMP-bd_enzyme"/>
</dbReference>
<comment type="catalytic activity">
    <reaction evidence="3">
        <text>3-(methylsulfanyl)propanoate + ATP + CoA = 3-(methylsulfanyl)propanoyl-CoA + AMP + diphosphate</text>
        <dbReference type="Rhea" id="RHEA:43052"/>
        <dbReference type="ChEBI" id="CHEBI:30616"/>
        <dbReference type="ChEBI" id="CHEBI:33019"/>
        <dbReference type="ChEBI" id="CHEBI:49016"/>
        <dbReference type="ChEBI" id="CHEBI:57287"/>
        <dbReference type="ChEBI" id="CHEBI:82815"/>
        <dbReference type="ChEBI" id="CHEBI:456215"/>
        <dbReference type="EC" id="6.2.1.44"/>
    </reaction>
    <physiologicalReaction direction="left-to-right" evidence="3">
        <dbReference type="Rhea" id="RHEA:43053"/>
    </physiologicalReaction>
</comment>
<dbReference type="Gene3D" id="3.30.300.30">
    <property type="match status" value="1"/>
</dbReference>